<sequence length="309" mass="34634">MKKAALLFLSVLLTIIITGCSSSTEEDKAGLTVYTSIYPIQYITEQIGGDTLTVKSVYPPGVDAHTYEPTTKEMTSIASGDAFIYMGAGMEGFAESAADALSSENVELVELGKNEELFHTENDHSEEHADDGHHHGDHDPHIWLDPLRMIDMAEMINSKLIELNPDKSEQYTNNLATLKESLLALDKQYQETLQNKDNNEILVSHAAYGYWEERYGLEQIAISGLTSSDEPSQKELTQIIDKAKDLNLDYVIFEQNGTDRVSKIIQEQINAKALYIHNLSVLTDNDIKNEEDYMSLMEHNLKVLDKATK</sequence>
<keyword evidence="2" id="KW-0732">Signal</keyword>
<evidence type="ECO:0000256" key="1">
    <source>
        <dbReference type="SAM" id="Coils"/>
    </source>
</evidence>
<dbReference type="Proteomes" id="UP000622860">
    <property type="component" value="Unassembled WGS sequence"/>
</dbReference>
<dbReference type="EMBL" id="BMFR01000002">
    <property type="protein sequence ID" value="GGG66662.1"/>
    <property type="molecule type" value="Genomic_DNA"/>
</dbReference>
<feature type="signal peptide" evidence="2">
    <location>
        <begin position="1"/>
        <end position="24"/>
    </location>
</feature>
<dbReference type="Pfam" id="PF01297">
    <property type="entry name" value="ZnuA"/>
    <property type="match status" value="1"/>
</dbReference>
<evidence type="ECO:0000313" key="3">
    <source>
        <dbReference type="EMBL" id="GGG66662.1"/>
    </source>
</evidence>
<dbReference type="GO" id="GO:0007155">
    <property type="term" value="P:cell adhesion"/>
    <property type="evidence" value="ECO:0007669"/>
    <property type="project" value="InterPro"/>
</dbReference>
<dbReference type="GO" id="GO:0046872">
    <property type="term" value="F:metal ion binding"/>
    <property type="evidence" value="ECO:0007669"/>
    <property type="project" value="InterPro"/>
</dbReference>
<dbReference type="GO" id="GO:0030001">
    <property type="term" value="P:metal ion transport"/>
    <property type="evidence" value="ECO:0007669"/>
    <property type="project" value="InterPro"/>
</dbReference>
<feature type="coiled-coil region" evidence="1">
    <location>
        <begin position="168"/>
        <end position="195"/>
    </location>
</feature>
<feature type="chain" id="PRO_5037472155" evidence="2">
    <location>
        <begin position="25"/>
        <end position="309"/>
    </location>
</feature>
<dbReference type="SUPFAM" id="SSF53807">
    <property type="entry name" value="Helical backbone' metal receptor"/>
    <property type="match status" value="1"/>
</dbReference>
<name>A0A917LY73_9BACI</name>
<evidence type="ECO:0000313" key="4">
    <source>
        <dbReference type="Proteomes" id="UP000622860"/>
    </source>
</evidence>
<dbReference type="PRINTS" id="PR00691">
    <property type="entry name" value="ADHESINB"/>
</dbReference>
<comment type="caution">
    <text evidence="3">The sequence shown here is derived from an EMBL/GenBank/DDBJ whole genome shotgun (WGS) entry which is preliminary data.</text>
</comment>
<dbReference type="AlphaFoldDB" id="A0A917LY73"/>
<keyword evidence="4" id="KW-1185">Reference proteome</keyword>
<organism evidence="3 4">
    <name type="scientific">Virgibacillus oceani</name>
    <dbReference type="NCBI Taxonomy" id="1479511"/>
    <lineage>
        <taxon>Bacteria</taxon>
        <taxon>Bacillati</taxon>
        <taxon>Bacillota</taxon>
        <taxon>Bacilli</taxon>
        <taxon>Bacillales</taxon>
        <taxon>Bacillaceae</taxon>
        <taxon>Virgibacillus</taxon>
    </lineage>
</organism>
<dbReference type="PANTHER" id="PTHR42953:SF8">
    <property type="entry name" value="ZINT DOMAIN-CONTAINING PROTEIN"/>
    <property type="match status" value="1"/>
</dbReference>
<dbReference type="InterPro" id="IPR050492">
    <property type="entry name" value="Bact_metal-bind_prot9"/>
</dbReference>
<dbReference type="PROSITE" id="PS51257">
    <property type="entry name" value="PROKAR_LIPOPROTEIN"/>
    <property type="match status" value="1"/>
</dbReference>
<reference evidence="3" key="2">
    <citation type="submission" date="2020-09" db="EMBL/GenBank/DDBJ databases">
        <authorList>
            <person name="Sun Q."/>
            <person name="Zhou Y."/>
        </authorList>
    </citation>
    <scope>NUCLEOTIDE SEQUENCE</scope>
    <source>
        <strain evidence="3">CGMCC 1.12754</strain>
    </source>
</reference>
<dbReference type="InterPro" id="IPR006129">
    <property type="entry name" value="AdhesinB"/>
</dbReference>
<proteinExistence type="predicted"/>
<dbReference type="RefSeq" id="WP_188454046.1">
    <property type="nucleotide sequence ID" value="NZ_BMFR01000002.1"/>
</dbReference>
<dbReference type="InterPro" id="IPR006127">
    <property type="entry name" value="ZnuA-like"/>
</dbReference>
<dbReference type="PANTHER" id="PTHR42953">
    <property type="entry name" value="HIGH-AFFINITY ZINC UPTAKE SYSTEM PROTEIN ZNUA-RELATED"/>
    <property type="match status" value="1"/>
</dbReference>
<dbReference type="Gene3D" id="3.40.50.1980">
    <property type="entry name" value="Nitrogenase molybdenum iron protein domain"/>
    <property type="match status" value="2"/>
</dbReference>
<evidence type="ECO:0000256" key="2">
    <source>
        <dbReference type="SAM" id="SignalP"/>
    </source>
</evidence>
<reference evidence="3" key="1">
    <citation type="journal article" date="2014" name="Int. J. Syst. Evol. Microbiol.">
        <title>Complete genome sequence of Corynebacterium casei LMG S-19264T (=DSM 44701T), isolated from a smear-ripened cheese.</title>
        <authorList>
            <consortium name="US DOE Joint Genome Institute (JGI-PGF)"/>
            <person name="Walter F."/>
            <person name="Albersmeier A."/>
            <person name="Kalinowski J."/>
            <person name="Ruckert C."/>
        </authorList>
    </citation>
    <scope>NUCLEOTIDE SEQUENCE</scope>
    <source>
        <strain evidence="3">CGMCC 1.12754</strain>
    </source>
</reference>
<accession>A0A917LY73</accession>
<gene>
    <name evidence="3" type="primary">znuA</name>
    <name evidence="3" type="ORF">GCM10011398_07870</name>
</gene>
<protein>
    <submittedName>
        <fullName evidence="3">Adhesin</fullName>
    </submittedName>
</protein>
<keyword evidence="1" id="KW-0175">Coiled coil</keyword>